<keyword evidence="2" id="KW-1185">Reference proteome</keyword>
<protein>
    <submittedName>
        <fullName evidence="1">Meiotic recombination protein dmc1</fullName>
    </submittedName>
</protein>
<sequence>DTSHIIDVDQIQAHGIMASDISKLKNNGFWTVAAVHSATRRTLLKVKGFSEVKVEKIKEAITKCQPAISGFITAQELGQQRKKVFKVSTGSKQLDTILGGGFQSCSISEIYGEFRCGKTQMCHTMCVIAQLPKDLGGAAGKVAVIDTEGTFRPER</sequence>
<dbReference type="EMBL" id="JAWDJW010009669">
    <property type="protein sequence ID" value="KAK3057716.1"/>
    <property type="molecule type" value="Genomic_DNA"/>
</dbReference>
<gene>
    <name evidence="1" type="primary">DMC1_1</name>
    <name evidence="1" type="ORF">LTS18_011502</name>
</gene>
<feature type="non-terminal residue" evidence="1">
    <location>
        <position position="1"/>
    </location>
</feature>
<name>A0ACC3CYT0_9PEZI</name>
<evidence type="ECO:0000313" key="1">
    <source>
        <dbReference type="EMBL" id="KAK3057716.1"/>
    </source>
</evidence>
<organism evidence="1 2">
    <name type="scientific">Coniosporium uncinatum</name>
    <dbReference type="NCBI Taxonomy" id="93489"/>
    <lineage>
        <taxon>Eukaryota</taxon>
        <taxon>Fungi</taxon>
        <taxon>Dikarya</taxon>
        <taxon>Ascomycota</taxon>
        <taxon>Pezizomycotina</taxon>
        <taxon>Dothideomycetes</taxon>
        <taxon>Dothideomycetes incertae sedis</taxon>
        <taxon>Coniosporium</taxon>
    </lineage>
</organism>
<reference evidence="1" key="1">
    <citation type="submission" date="2024-09" db="EMBL/GenBank/DDBJ databases">
        <title>Black Yeasts Isolated from many extreme environments.</title>
        <authorList>
            <person name="Coleine C."/>
            <person name="Stajich J.E."/>
            <person name="Selbmann L."/>
        </authorList>
    </citation>
    <scope>NUCLEOTIDE SEQUENCE</scope>
    <source>
        <strain evidence="1">CCFEE 5737</strain>
    </source>
</reference>
<dbReference type="Proteomes" id="UP001186974">
    <property type="component" value="Unassembled WGS sequence"/>
</dbReference>
<comment type="caution">
    <text evidence="1">The sequence shown here is derived from an EMBL/GenBank/DDBJ whole genome shotgun (WGS) entry which is preliminary data.</text>
</comment>
<accession>A0ACC3CYT0</accession>
<evidence type="ECO:0000313" key="2">
    <source>
        <dbReference type="Proteomes" id="UP001186974"/>
    </source>
</evidence>
<proteinExistence type="predicted"/>